<evidence type="ECO:0000313" key="5">
    <source>
        <dbReference type="Proteomes" id="UP000886723"/>
    </source>
</evidence>
<dbReference type="Gene3D" id="1.10.260.40">
    <property type="entry name" value="lambda repressor-like DNA-binding domains"/>
    <property type="match status" value="1"/>
</dbReference>
<dbReference type="CDD" id="cd00093">
    <property type="entry name" value="HTH_XRE"/>
    <property type="match status" value="1"/>
</dbReference>
<evidence type="ECO:0000313" key="4">
    <source>
        <dbReference type="EMBL" id="HIV13856.1"/>
    </source>
</evidence>
<keyword evidence="2" id="KW-0472">Membrane</keyword>
<dbReference type="InterPro" id="IPR010982">
    <property type="entry name" value="Lambda_DNA-bd_dom_sf"/>
</dbReference>
<dbReference type="PANTHER" id="PTHR46558">
    <property type="entry name" value="TRACRIPTIONAL REGULATORY PROTEIN-RELATED-RELATED"/>
    <property type="match status" value="1"/>
</dbReference>
<gene>
    <name evidence="4" type="ORF">IAA63_12050</name>
</gene>
<reference evidence="4" key="2">
    <citation type="journal article" date="2021" name="PeerJ">
        <title>Extensive microbial diversity within the chicken gut microbiome revealed by metagenomics and culture.</title>
        <authorList>
            <person name="Gilroy R."/>
            <person name="Ravi A."/>
            <person name="Getino M."/>
            <person name="Pursley I."/>
            <person name="Horton D.L."/>
            <person name="Alikhan N.F."/>
            <person name="Baker D."/>
            <person name="Gharbi K."/>
            <person name="Hall N."/>
            <person name="Watson M."/>
            <person name="Adriaenssens E.M."/>
            <person name="Foster-Nyarko E."/>
            <person name="Jarju S."/>
            <person name="Secka A."/>
            <person name="Antonio M."/>
            <person name="Oren A."/>
            <person name="Chaudhuri R.R."/>
            <person name="La Ragione R."/>
            <person name="Hildebrand F."/>
            <person name="Pallen M.J."/>
        </authorList>
    </citation>
    <scope>NUCLEOTIDE SEQUENCE</scope>
    <source>
        <strain evidence="4">ChiBcec2-4451</strain>
    </source>
</reference>
<evidence type="ECO:0000256" key="2">
    <source>
        <dbReference type="SAM" id="Phobius"/>
    </source>
</evidence>
<sequence length="197" mass="21604">MDTHKFGDFVARCRKEKNMTQAELAAKLQVTDKAVSRWERGIGFPDINTIEPLADALDVSILELMKSERMTDSQVTREKAAEAITDTLEAAKWQRRRERKNAFRILGILSAAVIFLLFLDSMQWQADTIIFTGAGVVFPLICTGGFLALTGSGIWRKVRGKPCGQTFALAIGLLLLLMIMLGLFFGAGALGIGPVPS</sequence>
<comment type="caution">
    <text evidence="4">The sequence shown here is derived from an EMBL/GenBank/DDBJ whole genome shotgun (WGS) entry which is preliminary data.</text>
</comment>
<dbReference type="SMART" id="SM00530">
    <property type="entry name" value="HTH_XRE"/>
    <property type="match status" value="1"/>
</dbReference>
<dbReference type="EMBL" id="DVON01000256">
    <property type="protein sequence ID" value="HIV13856.1"/>
    <property type="molecule type" value="Genomic_DNA"/>
</dbReference>
<reference evidence="4" key="1">
    <citation type="submission" date="2020-10" db="EMBL/GenBank/DDBJ databases">
        <authorList>
            <person name="Gilroy R."/>
        </authorList>
    </citation>
    <scope>NUCLEOTIDE SEQUENCE</scope>
    <source>
        <strain evidence="4">ChiBcec2-4451</strain>
    </source>
</reference>
<keyword evidence="2" id="KW-1133">Transmembrane helix</keyword>
<dbReference type="Pfam" id="PF01381">
    <property type="entry name" value="HTH_3"/>
    <property type="match status" value="1"/>
</dbReference>
<dbReference type="SUPFAM" id="SSF47413">
    <property type="entry name" value="lambda repressor-like DNA-binding domains"/>
    <property type="match status" value="1"/>
</dbReference>
<dbReference type="GO" id="GO:0003677">
    <property type="term" value="F:DNA binding"/>
    <property type="evidence" value="ECO:0007669"/>
    <property type="project" value="UniProtKB-KW"/>
</dbReference>
<feature type="transmembrane region" description="Helical" evidence="2">
    <location>
        <begin position="167"/>
        <end position="192"/>
    </location>
</feature>
<feature type="transmembrane region" description="Helical" evidence="2">
    <location>
        <begin position="131"/>
        <end position="155"/>
    </location>
</feature>
<evidence type="ECO:0000256" key="1">
    <source>
        <dbReference type="ARBA" id="ARBA00023125"/>
    </source>
</evidence>
<keyword evidence="1" id="KW-0238">DNA-binding</keyword>
<evidence type="ECO:0000259" key="3">
    <source>
        <dbReference type="PROSITE" id="PS50943"/>
    </source>
</evidence>
<proteinExistence type="predicted"/>
<feature type="domain" description="HTH cro/C1-type" evidence="3">
    <location>
        <begin position="10"/>
        <end position="64"/>
    </location>
</feature>
<dbReference type="PROSITE" id="PS50943">
    <property type="entry name" value="HTH_CROC1"/>
    <property type="match status" value="1"/>
</dbReference>
<dbReference type="PANTHER" id="PTHR46558:SF11">
    <property type="entry name" value="HTH-TYPE TRANSCRIPTIONAL REGULATOR XRE"/>
    <property type="match status" value="1"/>
</dbReference>
<dbReference type="InterPro" id="IPR001387">
    <property type="entry name" value="Cro/C1-type_HTH"/>
</dbReference>
<dbReference type="Proteomes" id="UP000886723">
    <property type="component" value="Unassembled WGS sequence"/>
</dbReference>
<dbReference type="AlphaFoldDB" id="A0A9D1T738"/>
<organism evidence="4 5">
    <name type="scientific">Candidatus Pullilachnospira stercoravium</name>
    <dbReference type="NCBI Taxonomy" id="2840913"/>
    <lineage>
        <taxon>Bacteria</taxon>
        <taxon>Bacillati</taxon>
        <taxon>Bacillota</taxon>
        <taxon>Clostridia</taxon>
        <taxon>Lachnospirales</taxon>
        <taxon>Lachnospiraceae</taxon>
        <taxon>Lachnospiraceae incertae sedis</taxon>
        <taxon>Candidatus Pullilachnospira</taxon>
    </lineage>
</organism>
<keyword evidence="2" id="KW-0812">Transmembrane</keyword>
<name>A0A9D1T738_9FIRM</name>
<feature type="transmembrane region" description="Helical" evidence="2">
    <location>
        <begin position="102"/>
        <end position="119"/>
    </location>
</feature>
<accession>A0A9D1T738</accession>
<protein>
    <submittedName>
        <fullName evidence="4">Helix-turn-helix transcriptional regulator</fullName>
    </submittedName>
</protein>